<name>P89291_GVXN</name>
<reference evidence="1" key="1">
    <citation type="journal article" date="1998" name="Virus Genes">
        <title>Genome organization of Xestia c-nigrum granulovirus.</title>
        <authorList>
            <person name="Goto C."/>
            <person name="Hayakawa T."/>
            <person name="Maeda S."/>
        </authorList>
    </citation>
    <scope>NUCLEOTIDE SEQUENCE</scope>
    <source>
        <strain evidence="1">alpha-4</strain>
    </source>
</reference>
<protein>
    <submittedName>
        <fullName evidence="1">Viral enhancing factor homolog</fullName>
    </submittedName>
</protein>
<sequence>MYLEENKVYDIFLRMVMQCSADLLAYFYLISLDFPLFVNVEDNIYARAYPFSAAYHKSTVYPMKFLISDYDTVTNSYDLKLFLDSNLSLVSIDDLVQAKIVQEKVTVRCVIDDPTQIIDEMYSLYDGNKLIRQGSVTDDLKIEFTQLYRGVYTLRPPRGLDKRYKIKLDTKYTHLIVDGTEKEHTLVYTSSQHERSLLSHRSHTFSAKRLLRHFLYRLCTEKNCYTRVSRRSRSRQS</sequence>
<organismHost>
    <name type="scientific">Xestia</name>
    <dbReference type="NCBI Taxonomy" id="320016"/>
</organismHost>
<evidence type="ECO:0000313" key="1">
    <source>
        <dbReference type="EMBL" id="AAB46502.1"/>
    </source>
</evidence>
<organism evidence="1">
    <name type="scientific">Xestia c-nigrum granulosis virus</name>
    <name type="common">XnGV</name>
    <name type="synonym">Xestia c-nigrum granulovirus</name>
    <dbReference type="NCBI Taxonomy" id="51677"/>
    <lineage>
        <taxon>Viruses</taxon>
        <taxon>Viruses incertae sedis</taxon>
        <taxon>Naldaviricetes</taxon>
        <taxon>Lefavirales</taxon>
        <taxon>Baculoviridae</taxon>
        <taxon>Betabaculovirus</taxon>
        <taxon>Betabaculovirus xecnigri</taxon>
    </lineage>
</organism>
<dbReference type="EMBL" id="U70916">
    <property type="protein sequence ID" value="AAB46502.1"/>
    <property type="molecule type" value="Genomic_DNA"/>
</dbReference>
<proteinExistence type="predicted"/>
<accession>P89291</accession>